<keyword evidence="2" id="KW-1185">Reference proteome</keyword>
<organism evidence="1 2">
    <name type="scientific">Boeremia exigua</name>
    <dbReference type="NCBI Taxonomy" id="749465"/>
    <lineage>
        <taxon>Eukaryota</taxon>
        <taxon>Fungi</taxon>
        <taxon>Dikarya</taxon>
        <taxon>Ascomycota</taxon>
        <taxon>Pezizomycotina</taxon>
        <taxon>Dothideomycetes</taxon>
        <taxon>Pleosporomycetidae</taxon>
        <taxon>Pleosporales</taxon>
        <taxon>Pleosporineae</taxon>
        <taxon>Didymellaceae</taxon>
        <taxon>Boeremia</taxon>
    </lineage>
</organism>
<gene>
    <name evidence="1" type="ORF">OPT61_g9255</name>
</gene>
<accession>A0ACC2HVS8</accession>
<sequence length="649" mass="68321">MSRLTQLASLFSLASVGFGQLSSNIIPFQVTGSLDGCSAGTEYNAGGTISVNEFQITVPKNLIVQFPVVYAPFPKLCEAGAGGYETTVTGNIINGQPVAGQVQVAARFGLEGSQGYIESLDNGVIKIKGGPKVRINDPKGAFAPQVSKEPYFIMDVENPSVISFSGFPMCIQHSGNSETCKDSNRPAGQSNFNAPDPLTMVPLKVGDFIEYSGVRSGGEILAHSVVAINVQVTTQASSTVPNYIRVEDMLVGVTDTAANVEVADIRVIGYLSSCSGALVTISAIDVDPCTGAETYRPIGNASPKQETRCKWEARIATKTPFTRDYMITTNTPVTETKNGIKAGQFVTAVGEWIFPEVDVPGTFPPPLIFNDIQGLHQGDFLDNQQFGPLAPYPGANQPAAKKQCSPSDIPSNNPSTNPTNPTTPTDTTPTTNDPSTGNPSTNPGTGTGTQVLPIAAAVQFTTAQRSAGLLTLSGSNTEAKLTNDQLNFKWTQISPASPAITLTTSDTATAGFTAPKVTTETTFSFNLTVSLKSDSTKQSQVTVPIKINPTAEDIVTIESYTWASSKSGSITVACSSNVRNGENTGMTLLLGTTSIKMSSSGGAGRWAYTATKVNRPATVQCVSDQKGKSAQRPGTQTTRRKARGLLGMF</sequence>
<reference evidence="1" key="1">
    <citation type="submission" date="2022-11" db="EMBL/GenBank/DDBJ databases">
        <title>Genome Sequence of Boeremia exigua.</title>
        <authorList>
            <person name="Buettner E."/>
        </authorList>
    </citation>
    <scope>NUCLEOTIDE SEQUENCE</scope>
    <source>
        <strain evidence="1">CU02</strain>
    </source>
</reference>
<protein>
    <submittedName>
        <fullName evidence="1">Uncharacterized protein</fullName>
    </submittedName>
</protein>
<dbReference type="EMBL" id="JAPHNI010001057">
    <property type="protein sequence ID" value="KAJ8106874.1"/>
    <property type="molecule type" value="Genomic_DNA"/>
</dbReference>
<dbReference type="Proteomes" id="UP001153331">
    <property type="component" value="Unassembled WGS sequence"/>
</dbReference>
<proteinExistence type="predicted"/>
<evidence type="ECO:0000313" key="2">
    <source>
        <dbReference type="Proteomes" id="UP001153331"/>
    </source>
</evidence>
<comment type="caution">
    <text evidence="1">The sequence shown here is derived from an EMBL/GenBank/DDBJ whole genome shotgun (WGS) entry which is preliminary data.</text>
</comment>
<evidence type="ECO:0000313" key="1">
    <source>
        <dbReference type="EMBL" id="KAJ8106874.1"/>
    </source>
</evidence>
<name>A0ACC2HVS8_9PLEO</name>